<feature type="compositionally biased region" description="Basic residues" evidence="2">
    <location>
        <begin position="318"/>
        <end position="330"/>
    </location>
</feature>
<dbReference type="PANTHER" id="PTHR11505">
    <property type="entry name" value="L1 TRANSPOSABLE ELEMENT-RELATED"/>
    <property type="match status" value="1"/>
</dbReference>
<feature type="region of interest" description="Disordered" evidence="2">
    <location>
        <begin position="309"/>
        <end position="330"/>
    </location>
</feature>
<evidence type="ECO:0000313" key="4">
    <source>
        <dbReference type="Proteomes" id="UP001292094"/>
    </source>
</evidence>
<dbReference type="EMBL" id="JAWZYT010004081">
    <property type="protein sequence ID" value="KAK4295410.1"/>
    <property type="molecule type" value="Genomic_DNA"/>
</dbReference>
<gene>
    <name evidence="3" type="ORF">Pmani_032025</name>
</gene>
<feature type="coiled-coil region" evidence="1">
    <location>
        <begin position="25"/>
        <end position="66"/>
    </location>
</feature>
<organism evidence="3 4">
    <name type="scientific">Petrolisthes manimaculis</name>
    <dbReference type="NCBI Taxonomy" id="1843537"/>
    <lineage>
        <taxon>Eukaryota</taxon>
        <taxon>Metazoa</taxon>
        <taxon>Ecdysozoa</taxon>
        <taxon>Arthropoda</taxon>
        <taxon>Crustacea</taxon>
        <taxon>Multicrustacea</taxon>
        <taxon>Malacostraca</taxon>
        <taxon>Eumalacostraca</taxon>
        <taxon>Eucarida</taxon>
        <taxon>Decapoda</taxon>
        <taxon>Pleocyemata</taxon>
        <taxon>Anomura</taxon>
        <taxon>Galatheoidea</taxon>
        <taxon>Porcellanidae</taxon>
        <taxon>Petrolisthes</taxon>
    </lineage>
</organism>
<name>A0AAE1NSJ0_9EUCA</name>
<dbReference type="InterPro" id="IPR004244">
    <property type="entry name" value="Transposase_22"/>
</dbReference>
<sequence length="330" mass="35835">MDTEAVKILLEAQDRTFRTAIDLVVEQLKSRLQAAEGTVLDLTKSLEFSQQELKDLQSEVKVLKGSDKDHNDTIEILKTRVMELEQRQNYQEDYNRRNNIRITGLQEQPGETWEETAITVSKLLEDKLQLPSMNIERAHRTGPAVPSRSRTVVARFEKFGDREAVVRNARKLRGTGIFINEDLCPASQEKKRSQLPLLKQAREDGKIAFFKHTKLIIKDRSNNYERQLSSMAGMGGAAARADDVTVVPARITRSSHAGSVGMEPSVTACGGREEVVLPAAPTDVAGAASVAGDSDVAAAGGAAPGGAGVALGVGAGATHRRQGAARGRRK</sequence>
<comment type="caution">
    <text evidence="3">The sequence shown here is derived from an EMBL/GenBank/DDBJ whole genome shotgun (WGS) entry which is preliminary data.</text>
</comment>
<keyword evidence="4" id="KW-1185">Reference proteome</keyword>
<dbReference type="Proteomes" id="UP001292094">
    <property type="component" value="Unassembled WGS sequence"/>
</dbReference>
<evidence type="ECO:0000313" key="3">
    <source>
        <dbReference type="EMBL" id="KAK4295410.1"/>
    </source>
</evidence>
<reference evidence="3" key="1">
    <citation type="submission" date="2023-11" db="EMBL/GenBank/DDBJ databases">
        <title>Genome assemblies of two species of porcelain crab, Petrolisthes cinctipes and Petrolisthes manimaculis (Anomura: Porcellanidae).</title>
        <authorList>
            <person name="Angst P."/>
        </authorList>
    </citation>
    <scope>NUCLEOTIDE SEQUENCE</scope>
    <source>
        <strain evidence="3">PB745_02</strain>
        <tissue evidence="3">Gill</tissue>
    </source>
</reference>
<accession>A0AAE1NSJ0</accession>
<protein>
    <submittedName>
        <fullName evidence="3">Uncharacterized protein</fullName>
    </submittedName>
</protein>
<dbReference type="Gene3D" id="3.30.70.1820">
    <property type="entry name" value="L1 transposable element, RRM domain"/>
    <property type="match status" value="1"/>
</dbReference>
<evidence type="ECO:0000256" key="2">
    <source>
        <dbReference type="SAM" id="MobiDB-lite"/>
    </source>
</evidence>
<proteinExistence type="predicted"/>
<evidence type="ECO:0000256" key="1">
    <source>
        <dbReference type="SAM" id="Coils"/>
    </source>
</evidence>
<dbReference type="AlphaFoldDB" id="A0AAE1NSJ0"/>
<keyword evidence="1" id="KW-0175">Coiled coil</keyword>